<dbReference type="AlphaFoldDB" id="A0A9D4RZY2"/>
<name>A0A9D4RZY2_DREPO</name>
<feature type="compositionally biased region" description="Acidic residues" evidence="1">
    <location>
        <begin position="329"/>
        <end position="342"/>
    </location>
</feature>
<feature type="compositionally biased region" description="Low complexity" evidence="1">
    <location>
        <begin position="16"/>
        <end position="33"/>
    </location>
</feature>
<feature type="compositionally biased region" description="Basic and acidic residues" evidence="1">
    <location>
        <begin position="298"/>
        <end position="310"/>
    </location>
</feature>
<keyword evidence="3" id="KW-1185">Reference proteome</keyword>
<dbReference type="GO" id="GO:0016593">
    <property type="term" value="C:Cdc73/Paf1 complex"/>
    <property type="evidence" value="ECO:0007669"/>
    <property type="project" value="InterPro"/>
</dbReference>
<dbReference type="OrthoDB" id="20844at2759"/>
<reference evidence="2" key="2">
    <citation type="submission" date="2020-11" db="EMBL/GenBank/DDBJ databases">
        <authorList>
            <person name="McCartney M.A."/>
            <person name="Auch B."/>
            <person name="Kono T."/>
            <person name="Mallez S."/>
            <person name="Becker A."/>
            <person name="Gohl D.M."/>
            <person name="Silverstein K.A.T."/>
            <person name="Koren S."/>
            <person name="Bechman K.B."/>
            <person name="Herman A."/>
            <person name="Abrahante J.E."/>
            <person name="Garbe J."/>
        </authorList>
    </citation>
    <scope>NUCLEOTIDE SEQUENCE</scope>
    <source>
        <strain evidence="2">Duluth1</strain>
        <tissue evidence="2">Whole animal</tissue>
    </source>
</reference>
<protein>
    <recommendedName>
        <fullName evidence="4">RNA polymerase-associated protein LEO1</fullName>
    </recommendedName>
</protein>
<feature type="region of interest" description="Disordered" evidence="1">
    <location>
        <begin position="559"/>
        <end position="609"/>
    </location>
</feature>
<sequence>MADENLFGGSDSESAGSPGPHSRSPSPQHQLSPMVRRGSASPQNDSPIHSHDSSARRRSGSQSASREGSASPAGSRDGSASPGRSRSGSPPASREGSASPAHSRSGSPAGKRRSGSPPASREGSASPAHSRSGSPAGRSRSGSPPASREGSASPAHSRFGSSAGRSPPARSASPARSRSGSPAQSGSPASRRSRSGSPHSNRSGSGSPKSDRHRSDRSRSDSPAQRDRSGSGSPTRSVSKSPAHSNRSHSQSPASQRSGPHSPAGSQHSSRSHSPAHSDRSGRGSKKAAIESDSDDSIIGKEKVVSHSDDGLSDMETDENKVQATVDDLFGDADDISSDDEEKGSGKGEEEQKGSDEDNQESRTQRPMIEGSDEEKEAEPVETRIEVEIPRIKTDLGKAVHYVKLPNFLSVETRPFDEQTYEDEIDEDEVLDEEGRTRMKLKVENTIRWRSLKDEDGNDLKDELGQVKKESNARVVRWSDGSMSLHLGDEIFDIHTMPIQGDFNHLFVRQGTGLQGQSIFKTKLSFRPHSTESFTHRKMTLSLADRSTKKQKVKILPISGHDPESQRSEMIKKEEERLRASVKRESQKRRVRERAHAKGLSGGYLEGYDDDEEEEGISIAAIKNKYKAGNRKDRQHIYSSDSEEGMDSDKEDMGARRLMKAKKVISDDEDSGADSTPKKKRARVMESDEEEGGAGSDVETGAKAGSGSGSD</sequence>
<feature type="region of interest" description="Disordered" evidence="1">
    <location>
        <begin position="1"/>
        <end position="382"/>
    </location>
</feature>
<reference evidence="2" key="1">
    <citation type="journal article" date="2019" name="bioRxiv">
        <title>The Genome of the Zebra Mussel, Dreissena polymorpha: A Resource for Invasive Species Research.</title>
        <authorList>
            <person name="McCartney M.A."/>
            <person name="Auch B."/>
            <person name="Kono T."/>
            <person name="Mallez S."/>
            <person name="Zhang Y."/>
            <person name="Obille A."/>
            <person name="Becker A."/>
            <person name="Abrahante J.E."/>
            <person name="Garbe J."/>
            <person name="Badalamenti J.P."/>
            <person name="Herman A."/>
            <person name="Mangelson H."/>
            <person name="Liachko I."/>
            <person name="Sullivan S."/>
            <person name="Sone E.D."/>
            <person name="Koren S."/>
            <person name="Silverstein K.A.T."/>
            <person name="Beckman K.B."/>
            <person name="Gohl D.M."/>
        </authorList>
    </citation>
    <scope>NUCLEOTIDE SEQUENCE</scope>
    <source>
        <strain evidence="2">Duluth1</strain>
        <tissue evidence="2">Whole animal</tissue>
    </source>
</reference>
<evidence type="ECO:0000313" key="2">
    <source>
        <dbReference type="EMBL" id="KAH3885238.1"/>
    </source>
</evidence>
<dbReference type="InterPro" id="IPR007149">
    <property type="entry name" value="Leo1"/>
</dbReference>
<dbReference type="PANTHER" id="PTHR23146">
    <property type="entry name" value="LEO1 PROTEIN"/>
    <property type="match status" value="1"/>
</dbReference>
<dbReference type="GO" id="GO:1990269">
    <property type="term" value="F:RNA polymerase II C-terminal domain phosphoserine binding"/>
    <property type="evidence" value="ECO:0007669"/>
    <property type="project" value="TreeGrafter"/>
</dbReference>
<dbReference type="Pfam" id="PF04004">
    <property type="entry name" value="Leo1"/>
    <property type="match status" value="1"/>
</dbReference>
<feature type="region of interest" description="Disordered" evidence="1">
    <location>
        <begin position="628"/>
        <end position="711"/>
    </location>
</feature>
<dbReference type="EMBL" id="JAIWYP010000001">
    <property type="protein sequence ID" value="KAH3885238.1"/>
    <property type="molecule type" value="Genomic_DNA"/>
</dbReference>
<dbReference type="Proteomes" id="UP000828390">
    <property type="component" value="Unassembled WGS sequence"/>
</dbReference>
<feature type="compositionally biased region" description="Basic and acidic residues" evidence="1">
    <location>
        <begin position="561"/>
        <end position="585"/>
    </location>
</feature>
<feature type="compositionally biased region" description="Basic and acidic residues" evidence="1">
    <location>
        <begin position="209"/>
        <end position="229"/>
    </location>
</feature>
<gene>
    <name evidence="2" type="ORF">DPMN_009231</name>
</gene>
<organism evidence="2 3">
    <name type="scientific">Dreissena polymorpha</name>
    <name type="common">Zebra mussel</name>
    <name type="synonym">Mytilus polymorpha</name>
    <dbReference type="NCBI Taxonomy" id="45954"/>
    <lineage>
        <taxon>Eukaryota</taxon>
        <taxon>Metazoa</taxon>
        <taxon>Spiralia</taxon>
        <taxon>Lophotrochozoa</taxon>
        <taxon>Mollusca</taxon>
        <taxon>Bivalvia</taxon>
        <taxon>Autobranchia</taxon>
        <taxon>Heteroconchia</taxon>
        <taxon>Euheterodonta</taxon>
        <taxon>Imparidentia</taxon>
        <taxon>Neoheterodontei</taxon>
        <taxon>Myida</taxon>
        <taxon>Dreissenoidea</taxon>
        <taxon>Dreissenidae</taxon>
        <taxon>Dreissena</taxon>
    </lineage>
</organism>
<dbReference type="PANTHER" id="PTHR23146:SF0">
    <property type="entry name" value="RNA POLYMERASE-ASSOCIATED PROTEIN LEO1"/>
    <property type="match status" value="1"/>
</dbReference>
<comment type="caution">
    <text evidence="2">The sequence shown here is derived from an EMBL/GenBank/DDBJ whole genome shotgun (WGS) entry which is preliminary data.</text>
</comment>
<feature type="compositionally biased region" description="Basic residues" evidence="1">
    <location>
        <begin position="586"/>
        <end position="597"/>
    </location>
</feature>
<evidence type="ECO:0000313" key="3">
    <source>
        <dbReference type="Proteomes" id="UP000828390"/>
    </source>
</evidence>
<evidence type="ECO:0008006" key="4">
    <source>
        <dbReference type="Google" id="ProtNLM"/>
    </source>
</evidence>
<feature type="compositionally biased region" description="Low complexity" evidence="1">
    <location>
        <begin position="60"/>
        <end position="101"/>
    </location>
</feature>
<accession>A0A9D4RZY2</accession>
<feature type="compositionally biased region" description="Low complexity" evidence="1">
    <location>
        <begin position="130"/>
        <end position="208"/>
    </location>
</feature>
<dbReference type="GO" id="GO:0032968">
    <property type="term" value="P:positive regulation of transcription elongation by RNA polymerase II"/>
    <property type="evidence" value="ECO:0007669"/>
    <property type="project" value="TreeGrafter"/>
</dbReference>
<feature type="compositionally biased region" description="Polar residues" evidence="1">
    <location>
        <begin position="230"/>
        <end position="275"/>
    </location>
</feature>
<dbReference type="GO" id="GO:0006368">
    <property type="term" value="P:transcription elongation by RNA polymerase II"/>
    <property type="evidence" value="ECO:0007669"/>
    <property type="project" value="InterPro"/>
</dbReference>
<proteinExistence type="predicted"/>
<feature type="compositionally biased region" description="Basic and acidic residues" evidence="1">
    <location>
        <begin position="343"/>
        <end position="364"/>
    </location>
</feature>
<evidence type="ECO:0000256" key="1">
    <source>
        <dbReference type="SAM" id="MobiDB-lite"/>
    </source>
</evidence>